<dbReference type="RefSeq" id="WP_379787613.1">
    <property type="nucleotide sequence ID" value="NZ_JBHSHL010000013.1"/>
</dbReference>
<protein>
    <recommendedName>
        <fullName evidence="4">Small hydrophobic protein</fullName>
    </recommendedName>
</protein>
<keyword evidence="1" id="KW-0472">Membrane</keyword>
<evidence type="ECO:0008006" key="4">
    <source>
        <dbReference type="Google" id="ProtNLM"/>
    </source>
</evidence>
<name>A0ABV9QIX5_9FIRM</name>
<organism evidence="2 3">
    <name type="scientific">Filifactor villosus</name>
    <dbReference type="NCBI Taxonomy" id="29374"/>
    <lineage>
        <taxon>Bacteria</taxon>
        <taxon>Bacillati</taxon>
        <taxon>Bacillota</taxon>
        <taxon>Clostridia</taxon>
        <taxon>Peptostreptococcales</taxon>
        <taxon>Filifactoraceae</taxon>
        <taxon>Filifactor</taxon>
    </lineage>
</organism>
<gene>
    <name evidence="2" type="ORF">ACFO4R_03435</name>
</gene>
<evidence type="ECO:0000313" key="2">
    <source>
        <dbReference type="EMBL" id="MFC4804124.1"/>
    </source>
</evidence>
<dbReference type="EMBL" id="JBHSHL010000013">
    <property type="protein sequence ID" value="MFC4804124.1"/>
    <property type="molecule type" value="Genomic_DNA"/>
</dbReference>
<keyword evidence="1" id="KW-0812">Transmembrane</keyword>
<keyword evidence="1" id="KW-1133">Transmembrane helix</keyword>
<evidence type="ECO:0000256" key="1">
    <source>
        <dbReference type="SAM" id="Phobius"/>
    </source>
</evidence>
<evidence type="ECO:0000313" key="3">
    <source>
        <dbReference type="Proteomes" id="UP001595916"/>
    </source>
</evidence>
<feature type="transmembrane region" description="Helical" evidence="1">
    <location>
        <begin position="9"/>
        <end position="28"/>
    </location>
</feature>
<accession>A0ABV9QIX5</accession>
<comment type="caution">
    <text evidence="2">The sequence shown here is derived from an EMBL/GenBank/DDBJ whole genome shotgun (WGS) entry which is preliminary data.</text>
</comment>
<sequence>MEFFLNPRVILNAVIFFAVVLLIVLLSIQNTLNQILNTLKKIKQTNDYSEQKRYSQKDEER</sequence>
<proteinExistence type="predicted"/>
<dbReference type="Proteomes" id="UP001595916">
    <property type="component" value="Unassembled WGS sequence"/>
</dbReference>
<keyword evidence="3" id="KW-1185">Reference proteome</keyword>
<reference evidence="3" key="1">
    <citation type="journal article" date="2019" name="Int. J. Syst. Evol. Microbiol.">
        <title>The Global Catalogue of Microorganisms (GCM) 10K type strain sequencing project: providing services to taxonomists for standard genome sequencing and annotation.</title>
        <authorList>
            <consortium name="The Broad Institute Genomics Platform"/>
            <consortium name="The Broad Institute Genome Sequencing Center for Infectious Disease"/>
            <person name="Wu L."/>
            <person name="Ma J."/>
        </authorList>
    </citation>
    <scope>NUCLEOTIDE SEQUENCE [LARGE SCALE GENOMIC DNA]</scope>
    <source>
        <strain evidence="3">CCUG 46385</strain>
    </source>
</reference>